<comment type="catalytic activity">
    <reaction evidence="6">
        <text>hydrogencarbonate + H(+) = CO2 + H2O</text>
        <dbReference type="Rhea" id="RHEA:10748"/>
        <dbReference type="ChEBI" id="CHEBI:15377"/>
        <dbReference type="ChEBI" id="CHEBI:15378"/>
        <dbReference type="ChEBI" id="CHEBI:16526"/>
        <dbReference type="ChEBI" id="CHEBI:17544"/>
        <dbReference type="EC" id="4.2.1.1"/>
    </reaction>
</comment>
<dbReference type="SUPFAM" id="SSF51069">
    <property type="entry name" value="Carbonic anhydrase"/>
    <property type="match status" value="1"/>
</dbReference>
<dbReference type="InterPro" id="IPR036398">
    <property type="entry name" value="CA_dom_sf"/>
</dbReference>
<dbReference type="Proteomes" id="UP001652625">
    <property type="component" value="Chromosome 15"/>
</dbReference>
<dbReference type="RefSeq" id="XP_065674981.1">
    <property type="nucleotide sequence ID" value="XM_065818909.1"/>
</dbReference>
<dbReference type="PANTHER" id="PTHR18952">
    <property type="entry name" value="CARBONIC ANHYDRASE"/>
    <property type="match status" value="1"/>
</dbReference>
<keyword evidence="5" id="KW-0456">Lyase</keyword>
<name>A0ABM4DKC9_HYDVU</name>
<evidence type="ECO:0000256" key="4">
    <source>
        <dbReference type="ARBA" id="ARBA00022833"/>
    </source>
</evidence>
<dbReference type="InterPro" id="IPR001148">
    <property type="entry name" value="CA_dom"/>
</dbReference>
<dbReference type="Pfam" id="PF00194">
    <property type="entry name" value="Carb_anhydrase"/>
    <property type="match status" value="1"/>
</dbReference>
<evidence type="ECO:0000256" key="6">
    <source>
        <dbReference type="ARBA" id="ARBA00048348"/>
    </source>
</evidence>
<evidence type="ECO:0000313" key="9">
    <source>
        <dbReference type="Proteomes" id="UP001652625"/>
    </source>
</evidence>
<keyword evidence="3" id="KW-0479">Metal-binding</keyword>
<dbReference type="PROSITE" id="PS51144">
    <property type="entry name" value="ALPHA_CA_2"/>
    <property type="match status" value="1"/>
</dbReference>
<protein>
    <recommendedName>
        <fullName evidence="2">carbonic anhydrase</fullName>
        <ecNumber evidence="2">4.2.1.1</ecNumber>
    </recommendedName>
</protein>
<evidence type="ECO:0000259" key="8">
    <source>
        <dbReference type="PROSITE" id="PS51144"/>
    </source>
</evidence>
<evidence type="ECO:0000256" key="5">
    <source>
        <dbReference type="ARBA" id="ARBA00023239"/>
    </source>
</evidence>
<feature type="domain" description="Alpha-carbonic anhydrase" evidence="8">
    <location>
        <begin position="45"/>
        <end position="314"/>
    </location>
</feature>
<dbReference type="CDD" id="cd00326">
    <property type="entry name" value="alpha_CA"/>
    <property type="match status" value="1"/>
</dbReference>
<feature type="transmembrane region" description="Helical" evidence="7">
    <location>
        <begin position="340"/>
        <end position="362"/>
    </location>
</feature>
<sequence>MVQENHSKKTLKLQVMDNRMIFIAILCQFASNAYGKHGDVQSHLGEWAYDYYTGPEYWFYVHPLCNGTRQSPVNILENEVVYNDSLTPLVLLNYSMVLNNASYYLLNNGHTVMMGIQTNSSLPIGLLWKGRKYNYYGLHFHWGENDTIGCEHTLSNQSHPLEVHIIHYLSEYGNFTNALNYGDGLLVWGNIFQIDNTIDESKSPLQELFSKIDRVTLADNKTFINPIPLNSFVADNSTDSYYHYEGSLTAPECTESVMWIVNQKKMKVTSNQMKNFRLLKGHLHNATDFVELESLKNTFRPTQPLFGRKVYTSVQLMNGSSYNSTNFFNKTREIDNSTSFSTGSAINTTFGLLLLCFLFLLFF</sequence>
<dbReference type="Gene3D" id="3.10.200.10">
    <property type="entry name" value="Alpha carbonic anhydrase"/>
    <property type="match status" value="1"/>
</dbReference>
<evidence type="ECO:0000256" key="1">
    <source>
        <dbReference type="ARBA" id="ARBA00010718"/>
    </source>
</evidence>
<comment type="similarity">
    <text evidence="1">Belongs to the alpha-carbonic anhydrase family.</text>
</comment>
<evidence type="ECO:0000313" key="10">
    <source>
        <dbReference type="RefSeq" id="XP_065674981.1"/>
    </source>
</evidence>
<evidence type="ECO:0000256" key="2">
    <source>
        <dbReference type="ARBA" id="ARBA00012925"/>
    </source>
</evidence>
<dbReference type="EC" id="4.2.1.1" evidence="2"/>
<evidence type="ECO:0000256" key="7">
    <source>
        <dbReference type="SAM" id="Phobius"/>
    </source>
</evidence>
<dbReference type="InterPro" id="IPR023561">
    <property type="entry name" value="Carbonic_anhydrase_a-class"/>
</dbReference>
<keyword evidence="4" id="KW-0862">Zinc</keyword>
<gene>
    <name evidence="10" type="primary">LOC136091397</name>
</gene>
<keyword evidence="7" id="KW-0812">Transmembrane</keyword>
<dbReference type="GeneID" id="136091397"/>
<dbReference type="PANTHER" id="PTHR18952:SF265">
    <property type="entry name" value="CARBONIC ANHYDRASE"/>
    <property type="match status" value="1"/>
</dbReference>
<accession>A0ABM4DKC9</accession>
<evidence type="ECO:0000256" key="3">
    <source>
        <dbReference type="ARBA" id="ARBA00022723"/>
    </source>
</evidence>
<reference evidence="10" key="1">
    <citation type="submission" date="2025-08" db="UniProtKB">
        <authorList>
            <consortium name="RefSeq"/>
        </authorList>
    </citation>
    <scope>IDENTIFICATION</scope>
</reference>
<keyword evidence="7" id="KW-1133">Transmembrane helix</keyword>
<organism evidence="9 10">
    <name type="scientific">Hydra vulgaris</name>
    <name type="common">Hydra</name>
    <name type="synonym">Hydra attenuata</name>
    <dbReference type="NCBI Taxonomy" id="6087"/>
    <lineage>
        <taxon>Eukaryota</taxon>
        <taxon>Metazoa</taxon>
        <taxon>Cnidaria</taxon>
        <taxon>Hydrozoa</taxon>
        <taxon>Hydroidolina</taxon>
        <taxon>Anthoathecata</taxon>
        <taxon>Aplanulata</taxon>
        <taxon>Hydridae</taxon>
        <taxon>Hydra</taxon>
    </lineage>
</organism>
<proteinExistence type="inferred from homology"/>
<keyword evidence="9" id="KW-1185">Reference proteome</keyword>
<keyword evidence="7" id="KW-0472">Membrane</keyword>
<dbReference type="SMART" id="SM01057">
    <property type="entry name" value="Carb_anhydrase"/>
    <property type="match status" value="1"/>
</dbReference>